<proteinExistence type="predicted"/>
<dbReference type="EMBL" id="CM037160">
    <property type="protein sequence ID" value="KAH7839241.1"/>
    <property type="molecule type" value="Genomic_DNA"/>
</dbReference>
<reference evidence="1 2" key="1">
    <citation type="journal article" date="2021" name="Hortic Res">
        <title>High-quality reference genome and annotation aids understanding of berry development for evergreen blueberry (Vaccinium darrowii).</title>
        <authorList>
            <person name="Yu J."/>
            <person name="Hulse-Kemp A.M."/>
            <person name="Babiker E."/>
            <person name="Staton M."/>
        </authorList>
    </citation>
    <scope>NUCLEOTIDE SEQUENCE [LARGE SCALE GENOMIC DNA]</scope>
    <source>
        <strain evidence="2">cv. NJ 8807/NJ 8810</strain>
        <tissue evidence="1">Young leaf</tissue>
    </source>
</reference>
<organism evidence="1 2">
    <name type="scientific">Vaccinium darrowii</name>
    <dbReference type="NCBI Taxonomy" id="229202"/>
    <lineage>
        <taxon>Eukaryota</taxon>
        <taxon>Viridiplantae</taxon>
        <taxon>Streptophyta</taxon>
        <taxon>Embryophyta</taxon>
        <taxon>Tracheophyta</taxon>
        <taxon>Spermatophyta</taxon>
        <taxon>Magnoliopsida</taxon>
        <taxon>eudicotyledons</taxon>
        <taxon>Gunneridae</taxon>
        <taxon>Pentapetalae</taxon>
        <taxon>asterids</taxon>
        <taxon>Ericales</taxon>
        <taxon>Ericaceae</taxon>
        <taxon>Vaccinioideae</taxon>
        <taxon>Vaccinieae</taxon>
        <taxon>Vaccinium</taxon>
    </lineage>
</organism>
<accession>A0ACB7XET6</accession>
<keyword evidence="2" id="KW-1185">Reference proteome</keyword>
<protein>
    <submittedName>
        <fullName evidence="1">Uncharacterized protein</fullName>
    </submittedName>
</protein>
<dbReference type="Proteomes" id="UP000828048">
    <property type="component" value="Chromosome 10"/>
</dbReference>
<sequence>MITEALEAIEKLQKNADTLIVIPNDGLLLLISLAPFSTCKECQYFKILILRKDLGLTVGIDPSILMATIGLKYVSISGIQCQIASFGTSSGQLLQPCDKELQIYQLGMFLAYAFHKILEYV</sequence>
<comment type="caution">
    <text evidence="1">The sequence shown here is derived from an EMBL/GenBank/DDBJ whole genome shotgun (WGS) entry which is preliminary data.</text>
</comment>
<gene>
    <name evidence="1" type="ORF">Vadar_001589</name>
</gene>
<name>A0ACB7XET6_9ERIC</name>
<evidence type="ECO:0000313" key="2">
    <source>
        <dbReference type="Proteomes" id="UP000828048"/>
    </source>
</evidence>
<evidence type="ECO:0000313" key="1">
    <source>
        <dbReference type="EMBL" id="KAH7839241.1"/>
    </source>
</evidence>